<dbReference type="EMBL" id="JAWDIP010000004">
    <property type="protein sequence ID" value="MDY0396215.1"/>
    <property type="molecule type" value="Genomic_DNA"/>
</dbReference>
<feature type="transmembrane region" description="Helical" evidence="1">
    <location>
        <begin position="12"/>
        <end position="34"/>
    </location>
</feature>
<feature type="transmembrane region" description="Helical" evidence="1">
    <location>
        <begin position="46"/>
        <end position="66"/>
    </location>
</feature>
<evidence type="ECO:0000313" key="2">
    <source>
        <dbReference type="EMBL" id="MDY0396215.1"/>
    </source>
</evidence>
<keyword evidence="1" id="KW-1133">Transmembrane helix</keyword>
<evidence type="ECO:0000256" key="1">
    <source>
        <dbReference type="SAM" id="Phobius"/>
    </source>
</evidence>
<reference evidence="2 3" key="1">
    <citation type="submission" date="2023-10" db="EMBL/GenBank/DDBJ databases">
        <title>Virgibacillus halophilus 5B73C genome.</title>
        <authorList>
            <person name="Miliotis G."/>
            <person name="Sengupta P."/>
            <person name="Hameed A."/>
            <person name="Chuvochina M."/>
            <person name="Mcdonagh F."/>
            <person name="Simpson A.C."/>
            <person name="Singh N.K."/>
            <person name="Rekha P.D."/>
            <person name="Raman K."/>
            <person name="Hugenholtz P."/>
            <person name="Venkateswaran K."/>
        </authorList>
    </citation>
    <scope>NUCLEOTIDE SEQUENCE [LARGE SCALE GENOMIC DNA]</scope>
    <source>
        <strain evidence="2 3">5B73C</strain>
    </source>
</reference>
<keyword evidence="3" id="KW-1185">Reference proteome</keyword>
<proteinExistence type="predicted"/>
<name>A0ABU5CA56_9BACI</name>
<protein>
    <submittedName>
        <fullName evidence="2">GerAB/ArcD/ProY family transporter</fullName>
    </submittedName>
</protein>
<sequence length="107" mass="11838">MKQSNGKIGMKEYIAIVVFMIGAKIADDTPSLFFKQLDNAAWMSPLINGLAAILPIALFIKVLTLYKGMNLAEITCRLLGNFIGKIVLFFFMGNIIQCHCAGLLRIQ</sequence>
<accession>A0ABU5CA56</accession>
<feature type="transmembrane region" description="Helical" evidence="1">
    <location>
        <begin position="78"/>
        <end position="96"/>
    </location>
</feature>
<keyword evidence="1" id="KW-0812">Transmembrane</keyword>
<gene>
    <name evidence="2" type="ORF">RWE15_19985</name>
</gene>
<dbReference type="InterPro" id="IPR004761">
    <property type="entry name" value="Spore_GerAB"/>
</dbReference>
<organism evidence="2 3">
    <name type="scientific">Tigheibacillus halophilus</name>
    <dbReference type="NCBI Taxonomy" id="361280"/>
    <lineage>
        <taxon>Bacteria</taxon>
        <taxon>Bacillati</taxon>
        <taxon>Bacillota</taxon>
        <taxon>Bacilli</taxon>
        <taxon>Bacillales</taxon>
        <taxon>Bacillaceae</taxon>
        <taxon>Tigheibacillus</taxon>
    </lineage>
</organism>
<evidence type="ECO:0000313" key="3">
    <source>
        <dbReference type="Proteomes" id="UP001281447"/>
    </source>
</evidence>
<dbReference type="Pfam" id="PF03845">
    <property type="entry name" value="Spore_permease"/>
    <property type="match status" value="1"/>
</dbReference>
<dbReference type="Proteomes" id="UP001281447">
    <property type="component" value="Unassembled WGS sequence"/>
</dbReference>
<comment type="caution">
    <text evidence="2">The sequence shown here is derived from an EMBL/GenBank/DDBJ whole genome shotgun (WGS) entry which is preliminary data.</text>
</comment>
<keyword evidence="1" id="KW-0472">Membrane</keyword>